<dbReference type="InterPro" id="IPR022764">
    <property type="entry name" value="Peptidase_S54_rhomboid_dom"/>
</dbReference>
<comment type="function">
    <text evidence="10">Serine protease involved in intramembrane proteolysis.</text>
</comment>
<evidence type="ECO:0000256" key="7">
    <source>
        <dbReference type="ARBA" id="ARBA00022825"/>
    </source>
</evidence>
<dbReference type="PANTHER" id="PTHR22936">
    <property type="entry name" value="RHOMBOID-RELATED"/>
    <property type="match status" value="1"/>
</dbReference>
<comment type="similarity">
    <text evidence="3 10">Belongs to the peptidase S54 family.</text>
</comment>
<feature type="transmembrane region" description="Helical" evidence="10">
    <location>
        <begin position="117"/>
        <end position="134"/>
    </location>
</feature>
<dbReference type="Proteomes" id="UP000673691">
    <property type="component" value="Unassembled WGS sequence"/>
</dbReference>
<feature type="transmembrane region" description="Helical" evidence="10">
    <location>
        <begin position="20"/>
        <end position="37"/>
    </location>
</feature>
<feature type="transmembrane region" description="Helical" evidence="10">
    <location>
        <begin position="49"/>
        <end position="68"/>
    </location>
</feature>
<feature type="domain" description="Peptidase S54 rhomboid" evidence="11">
    <location>
        <begin position="2"/>
        <end position="38"/>
    </location>
</feature>
<dbReference type="InterPro" id="IPR002610">
    <property type="entry name" value="Peptidase_S54_rhomboid-like"/>
</dbReference>
<name>A0A8H7ZT81_9FUNG</name>
<comment type="caution">
    <text evidence="10">Lacks conserved residue(s) required for the propagation of feature annotation.</text>
</comment>
<evidence type="ECO:0000256" key="3">
    <source>
        <dbReference type="ARBA" id="ARBA00009045"/>
    </source>
</evidence>
<dbReference type="PANTHER" id="PTHR22936:SF69">
    <property type="entry name" value="RHOMBOID-LIKE PROTEIN"/>
    <property type="match status" value="1"/>
</dbReference>
<evidence type="ECO:0000313" key="12">
    <source>
        <dbReference type="EMBL" id="KAG5458643.1"/>
    </source>
</evidence>
<keyword evidence="13" id="KW-1185">Reference proteome</keyword>
<evidence type="ECO:0000256" key="4">
    <source>
        <dbReference type="ARBA" id="ARBA00022670"/>
    </source>
</evidence>
<proteinExistence type="inferred from homology"/>
<evidence type="ECO:0000256" key="2">
    <source>
        <dbReference type="ARBA" id="ARBA00004141"/>
    </source>
</evidence>
<sequence>MLLMIAFSFVLGLLPGFDNFAHIGGFLGGFISGLIFLPRIHFGKWDRRLKIGAVVVAVPLLVTLYALAVKNFYRSENPSDSCSWCRYLSCLPVHGASTFACAVGCDFAVTGTEFTRLFFFTLFCLQVGAMRSTTTARDILQFSFCFSRGNLSVKSGFFSLRMANNRQTCGFTCLSFMSIFHTFFSFFPFAPIIRPPPVSILRSLRVERPLFFPVAV</sequence>
<dbReference type="GO" id="GO:0006508">
    <property type="term" value="P:proteolysis"/>
    <property type="evidence" value="ECO:0007669"/>
    <property type="project" value="UniProtKB-KW"/>
</dbReference>
<dbReference type="GO" id="GO:0004252">
    <property type="term" value="F:serine-type endopeptidase activity"/>
    <property type="evidence" value="ECO:0007669"/>
    <property type="project" value="InterPro"/>
</dbReference>
<evidence type="ECO:0000256" key="10">
    <source>
        <dbReference type="RuleBase" id="RU362115"/>
    </source>
</evidence>
<keyword evidence="6 10" id="KW-0378">Hydrolase</keyword>
<organism evidence="12 13">
    <name type="scientific">Olpidium bornovanus</name>
    <dbReference type="NCBI Taxonomy" id="278681"/>
    <lineage>
        <taxon>Eukaryota</taxon>
        <taxon>Fungi</taxon>
        <taxon>Fungi incertae sedis</taxon>
        <taxon>Olpidiomycota</taxon>
        <taxon>Olpidiomycotina</taxon>
        <taxon>Olpidiomycetes</taxon>
        <taxon>Olpidiales</taxon>
        <taxon>Olpidiaceae</taxon>
        <taxon>Olpidium</taxon>
    </lineage>
</organism>
<evidence type="ECO:0000256" key="1">
    <source>
        <dbReference type="ARBA" id="ARBA00000156"/>
    </source>
</evidence>
<accession>A0A8H7ZT81</accession>
<dbReference type="OrthoDB" id="2146116at2759"/>
<dbReference type="Pfam" id="PF01694">
    <property type="entry name" value="Rhomboid"/>
    <property type="match status" value="1"/>
</dbReference>
<dbReference type="SUPFAM" id="SSF144091">
    <property type="entry name" value="Rhomboid-like"/>
    <property type="match status" value="1"/>
</dbReference>
<comment type="catalytic activity">
    <reaction evidence="1 10">
        <text>Cleaves type-1 transmembrane domains using a catalytic dyad composed of serine and histidine that are contributed by different transmembrane domains.</text>
        <dbReference type="EC" id="3.4.21.105"/>
    </reaction>
</comment>
<dbReference type="EMBL" id="JAEFCI010008152">
    <property type="protein sequence ID" value="KAG5458643.1"/>
    <property type="molecule type" value="Genomic_DNA"/>
</dbReference>
<comment type="caution">
    <text evidence="12">The sequence shown here is derived from an EMBL/GenBank/DDBJ whole genome shotgun (WGS) entry which is preliminary data.</text>
</comment>
<evidence type="ECO:0000256" key="8">
    <source>
        <dbReference type="ARBA" id="ARBA00022989"/>
    </source>
</evidence>
<keyword evidence="7 10" id="KW-0720">Serine protease</keyword>
<feature type="transmembrane region" description="Helical" evidence="10">
    <location>
        <begin position="169"/>
        <end position="193"/>
    </location>
</feature>
<evidence type="ECO:0000256" key="6">
    <source>
        <dbReference type="ARBA" id="ARBA00022801"/>
    </source>
</evidence>
<keyword evidence="8 10" id="KW-1133">Transmembrane helix</keyword>
<dbReference type="GO" id="GO:0016020">
    <property type="term" value="C:membrane"/>
    <property type="evidence" value="ECO:0007669"/>
    <property type="project" value="UniProtKB-SubCell"/>
</dbReference>
<dbReference type="AlphaFoldDB" id="A0A8H7ZT81"/>
<evidence type="ECO:0000256" key="9">
    <source>
        <dbReference type="ARBA" id="ARBA00023136"/>
    </source>
</evidence>
<protein>
    <recommendedName>
        <fullName evidence="10">Rhomboid-type serine protease</fullName>
        <ecNumber evidence="10">3.4.21.105</ecNumber>
    </recommendedName>
</protein>
<evidence type="ECO:0000259" key="11">
    <source>
        <dbReference type="Pfam" id="PF01694"/>
    </source>
</evidence>
<keyword evidence="5 10" id="KW-0812">Transmembrane</keyword>
<evidence type="ECO:0000256" key="5">
    <source>
        <dbReference type="ARBA" id="ARBA00022692"/>
    </source>
</evidence>
<gene>
    <name evidence="12" type="ORF">BJ554DRAFT_1096</name>
</gene>
<comment type="subcellular location">
    <subcellularLocation>
        <location evidence="2 10">Membrane</location>
        <topology evidence="2 10">Multi-pass membrane protein</topology>
    </subcellularLocation>
</comment>
<evidence type="ECO:0000313" key="13">
    <source>
        <dbReference type="Proteomes" id="UP000673691"/>
    </source>
</evidence>
<keyword evidence="4 10" id="KW-0645">Protease</keyword>
<keyword evidence="9 10" id="KW-0472">Membrane</keyword>
<reference evidence="12 13" key="1">
    <citation type="journal article" name="Sci. Rep.">
        <title>Genome-scale phylogenetic analyses confirm Olpidium as the closest living zoosporic fungus to the non-flagellated, terrestrial fungi.</title>
        <authorList>
            <person name="Chang Y."/>
            <person name="Rochon D."/>
            <person name="Sekimoto S."/>
            <person name="Wang Y."/>
            <person name="Chovatia M."/>
            <person name="Sandor L."/>
            <person name="Salamov A."/>
            <person name="Grigoriev I.V."/>
            <person name="Stajich J.E."/>
            <person name="Spatafora J.W."/>
        </authorList>
    </citation>
    <scope>NUCLEOTIDE SEQUENCE [LARGE SCALE GENOMIC DNA]</scope>
    <source>
        <strain evidence="12">S191</strain>
    </source>
</reference>
<dbReference type="EC" id="3.4.21.105" evidence="10"/>
<dbReference type="InterPro" id="IPR035952">
    <property type="entry name" value="Rhomboid-like_sf"/>
</dbReference>